<dbReference type="InterPro" id="IPR056744">
    <property type="entry name" value="TRM5/TYW2-like_N"/>
</dbReference>
<dbReference type="CDD" id="cd02440">
    <property type="entry name" value="AdoMet_MTases"/>
    <property type="match status" value="1"/>
</dbReference>
<name>N0BLF3_9EURY</name>
<evidence type="ECO:0000259" key="10">
    <source>
        <dbReference type="PROSITE" id="PS51684"/>
    </source>
</evidence>
<dbReference type="Pfam" id="PF25133">
    <property type="entry name" value="TYW2_N_2"/>
    <property type="match status" value="1"/>
</dbReference>
<dbReference type="EC" id="2.1.1.228" evidence="1"/>
<dbReference type="GO" id="GO:0052906">
    <property type="term" value="F:tRNA (guanine(37)-N1)-methyltransferase activity"/>
    <property type="evidence" value="ECO:0007669"/>
    <property type="project" value="UniProtKB-EC"/>
</dbReference>
<evidence type="ECO:0000313" key="12">
    <source>
        <dbReference type="Proteomes" id="UP000013307"/>
    </source>
</evidence>
<dbReference type="EMBL" id="CP005290">
    <property type="protein sequence ID" value="AGK61005.1"/>
    <property type="molecule type" value="Genomic_DNA"/>
</dbReference>
<evidence type="ECO:0000256" key="4">
    <source>
        <dbReference type="ARBA" id="ARBA00022679"/>
    </source>
</evidence>
<evidence type="ECO:0000256" key="3">
    <source>
        <dbReference type="ARBA" id="ARBA00022603"/>
    </source>
</evidence>
<dbReference type="PROSITE" id="PS51684">
    <property type="entry name" value="SAM_MT_TRM5_TYW2"/>
    <property type="match status" value="1"/>
</dbReference>
<keyword evidence="5" id="KW-0949">S-adenosyl-L-methionine</keyword>
<organism evidence="11 12">
    <name type="scientific">Archaeoglobus sulfaticallidus PM70-1</name>
    <dbReference type="NCBI Taxonomy" id="387631"/>
    <lineage>
        <taxon>Archaea</taxon>
        <taxon>Methanobacteriati</taxon>
        <taxon>Methanobacteriota</taxon>
        <taxon>Archaeoglobi</taxon>
        <taxon>Archaeoglobales</taxon>
        <taxon>Archaeoglobaceae</taxon>
        <taxon>Archaeoglobus</taxon>
    </lineage>
</organism>
<evidence type="ECO:0000256" key="1">
    <source>
        <dbReference type="ARBA" id="ARBA00012807"/>
    </source>
</evidence>
<accession>N0BLF3</accession>
<dbReference type="Pfam" id="PF02475">
    <property type="entry name" value="TRM5-TYW2_MTfase"/>
    <property type="match status" value="1"/>
</dbReference>
<keyword evidence="12" id="KW-1185">Reference proteome</keyword>
<dbReference type="HOGENOM" id="CLU_022610_0_0_2"/>
<evidence type="ECO:0000256" key="7">
    <source>
        <dbReference type="ARBA" id="ARBA00029736"/>
    </source>
</evidence>
<dbReference type="SUPFAM" id="SSF53335">
    <property type="entry name" value="S-adenosyl-L-methionine-dependent methyltransferases"/>
    <property type="match status" value="1"/>
</dbReference>
<evidence type="ECO:0000256" key="5">
    <source>
        <dbReference type="ARBA" id="ARBA00022691"/>
    </source>
</evidence>
<dbReference type="PANTHER" id="PTHR23245">
    <property type="entry name" value="TRNA METHYLTRANSFERASE"/>
    <property type="match status" value="1"/>
</dbReference>
<dbReference type="GeneID" id="15392642"/>
<evidence type="ECO:0000256" key="2">
    <source>
        <dbReference type="ARBA" id="ARBA00022490"/>
    </source>
</evidence>
<feature type="domain" description="SAM-dependent methyltransferase TRM5/TYW2-type" evidence="10">
    <location>
        <begin position="25"/>
        <end position="277"/>
    </location>
</feature>
<evidence type="ECO:0000256" key="8">
    <source>
        <dbReference type="ARBA" id="ARBA00033392"/>
    </source>
</evidence>
<dbReference type="Gene3D" id="3.30.300.110">
    <property type="entry name" value="Met-10+ protein-like domains"/>
    <property type="match status" value="1"/>
</dbReference>
<sequence>MSLKKLLREKYGLDEEVVSKIRRSFEIIGDVVIVDIPDDVVEYKDLIIRGILEKHKHVRTILRKVGEVDGVYRVARYEKIFGDSTETIVKEHGCRFHVDPTKVYYSVKLSGERERISKLVDERERVLVMFAGVGPFAIVIAKKAKPKEVVGVEINPVAVEYFRKNVVANKVEDIVKVFEGDVREVMPKLDGRFDRILMPSPYIAENFVDVVGSKVKEGGYIHYYTFAGKEEKESILPERVMRLFADNGVIVDVENIRECGNYAPYVYRYVLDLKVRELEG</sequence>
<dbReference type="GO" id="GO:0002939">
    <property type="term" value="P:tRNA N1-guanine methylation"/>
    <property type="evidence" value="ECO:0007669"/>
    <property type="project" value="TreeGrafter"/>
</dbReference>
<dbReference type="PANTHER" id="PTHR23245:SF36">
    <property type="entry name" value="TRNA (GUANINE(37)-N1)-METHYLTRANSFERASE"/>
    <property type="match status" value="1"/>
</dbReference>
<dbReference type="OrthoDB" id="8079at2157"/>
<gene>
    <name evidence="11" type="ORF">Asulf_01001</name>
</gene>
<dbReference type="RefSeq" id="WP_015590603.1">
    <property type="nucleotide sequence ID" value="NC_021169.1"/>
</dbReference>
<dbReference type="KEGG" id="ast:Asulf_01001"/>
<dbReference type="GO" id="GO:0005737">
    <property type="term" value="C:cytoplasm"/>
    <property type="evidence" value="ECO:0007669"/>
    <property type="project" value="TreeGrafter"/>
</dbReference>
<dbReference type="STRING" id="387631.Asulf_01001"/>
<protein>
    <recommendedName>
        <fullName evidence="1">tRNA (guanine(37)-N(1))-methyltransferase</fullName>
        <ecNumber evidence="1">2.1.1.228</ecNumber>
    </recommendedName>
    <alternativeName>
        <fullName evidence="7">M1G-methyltransferase</fullName>
    </alternativeName>
    <alternativeName>
        <fullName evidence="8">tRNA [GM37] methyltransferase</fullName>
    </alternativeName>
</protein>
<keyword evidence="4 11" id="KW-0808">Transferase</keyword>
<keyword evidence="3 11" id="KW-0489">Methyltransferase</keyword>
<reference evidence="11 12" key="1">
    <citation type="journal article" date="2013" name="Genome Announc.">
        <title>Complete Genome Sequence of the Thermophilic and Facultatively Chemolithoautotrophic Sulfate Reducer Archaeoglobus sulfaticallidus Strain PM70-1T.</title>
        <authorList>
            <person name="Stokke R."/>
            <person name="Hocking W.P."/>
            <person name="Steinsbu B.O."/>
            <person name="Steen I.H."/>
        </authorList>
    </citation>
    <scope>NUCLEOTIDE SEQUENCE [LARGE SCALE GENOMIC DNA]</scope>
    <source>
        <strain evidence="11">PM70-1</strain>
    </source>
</reference>
<dbReference type="FunFam" id="3.30.300.110:FF:000001">
    <property type="entry name" value="tRNA (guanine(37)-N1)-methyltransferase"/>
    <property type="match status" value="1"/>
</dbReference>
<dbReference type="Gene3D" id="3.40.50.150">
    <property type="entry name" value="Vaccinia Virus protein VP39"/>
    <property type="match status" value="1"/>
</dbReference>
<dbReference type="Proteomes" id="UP000013307">
    <property type="component" value="Chromosome"/>
</dbReference>
<proteinExistence type="predicted"/>
<comment type="catalytic activity">
    <reaction evidence="9">
        <text>guanosine(37) in tRNA + S-adenosyl-L-methionine = N(1)-methylguanosine(37) in tRNA + S-adenosyl-L-homocysteine + H(+)</text>
        <dbReference type="Rhea" id="RHEA:36899"/>
        <dbReference type="Rhea" id="RHEA-COMP:10145"/>
        <dbReference type="Rhea" id="RHEA-COMP:10147"/>
        <dbReference type="ChEBI" id="CHEBI:15378"/>
        <dbReference type="ChEBI" id="CHEBI:57856"/>
        <dbReference type="ChEBI" id="CHEBI:59789"/>
        <dbReference type="ChEBI" id="CHEBI:73542"/>
        <dbReference type="ChEBI" id="CHEBI:74269"/>
        <dbReference type="EC" id="2.1.1.228"/>
    </reaction>
</comment>
<keyword evidence="2" id="KW-0963">Cytoplasm</keyword>
<evidence type="ECO:0000256" key="6">
    <source>
        <dbReference type="ARBA" id="ARBA00022694"/>
    </source>
</evidence>
<dbReference type="InterPro" id="IPR056743">
    <property type="entry name" value="TRM5-TYW2-like_MTfase"/>
</dbReference>
<evidence type="ECO:0000313" key="11">
    <source>
        <dbReference type="EMBL" id="AGK61005.1"/>
    </source>
</evidence>
<keyword evidence="6" id="KW-0819">tRNA processing</keyword>
<evidence type="ECO:0000256" key="9">
    <source>
        <dbReference type="ARBA" id="ARBA00047783"/>
    </source>
</evidence>
<dbReference type="AlphaFoldDB" id="N0BLF3"/>
<dbReference type="eggNOG" id="arCOG00033">
    <property type="taxonomic scope" value="Archaea"/>
</dbReference>
<dbReference type="InterPro" id="IPR030382">
    <property type="entry name" value="MeTrfase_TRM5/TYW2"/>
</dbReference>
<dbReference type="InterPro" id="IPR029063">
    <property type="entry name" value="SAM-dependent_MTases_sf"/>
</dbReference>